<evidence type="ECO:0000256" key="8">
    <source>
        <dbReference type="ARBA" id="ARBA00023136"/>
    </source>
</evidence>
<evidence type="ECO:0000256" key="3">
    <source>
        <dbReference type="ARBA" id="ARBA00022089"/>
    </source>
</evidence>
<evidence type="ECO:0000256" key="5">
    <source>
        <dbReference type="ARBA" id="ARBA00022729"/>
    </source>
</evidence>
<evidence type="ECO:0000259" key="12">
    <source>
        <dbReference type="Pfam" id="PF20520"/>
    </source>
</evidence>
<dbReference type="GO" id="GO:0071555">
    <property type="term" value="P:cell wall organization"/>
    <property type="evidence" value="ECO:0007669"/>
    <property type="project" value="UniProtKB-KW"/>
</dbReference>
<evidence type="ECO:0000256" key="1">
    <source>
        <dbReference type="ARBA" id="ARBA00004115"/>
    </source>
</evidence>
<proteinExistence type="inferred from homology"/>
<comment type="subcellular location">
    <subcellularLocation>
        <location evidence="1">Endoplasmic reticulum membrane</location>
        <topology evidence="1">Single-pass type I membrane protein</topology>
    </subcellularLocation>
</comment>
<keyword evidence="9" id="KW-0961">Cell wall biogenesis/degradation</keyword>
<keyword evidence="5 11" id="KW-0732">Signal</keyword>
<dbReference type="EMBL" id="JAAQHG020000007">
    <property type="protein sequence ID" value="KAL1588223.1"/>
    <property type="molecule type" value="Genomic_DNA"/>
</dbReference>
<keyword evidence="7 10" id="KW-1133">Transmembrane helix</keyword>
<feature type="transmembrane region" description="Helical" evidence="10">
    <location>
        <begin position="250"/>
        <end position="274"/>
    </location>
</feature>
<dbReference type="Proteomes" id="UP000803884">
    <property type="component" value="Unassembled WGS sequence"/>
</dbReference>
<evidence type="ECO:0000256" key="11">
    <source>
        <dbReference type="SAM" id="SignalP"/>
    </source>
</evidence>
<dbReference type="GeneID" id="96004408"/>
<dbReference type="AlphaFoldDB" id="A0AB34KTX3"/>
<evidence type="ECO:0000313" key="13">
    <source>
        <dbReference type="EMBL" id="KAL1588223.1"/>
    </source>
</evidence>
<accession>A0AB34KTX3</accession>
<dbReference type="RefSeq" id="XP_069231328.1">
    <property type="nucleotide sequence ID" value="XM_069371570.1"/>
</dbReference>
<sequence>MLLRSIGAALLSVGAAHGFKNSSPFFMLSTEPSNGGIESALVNTADKVSSGLLKAVGDCSQSQYTIISQPGLTVADLHSEESKSTGRLSGSDKYQQKVKIENVLSEVDAVKLAGKIASRCGVADQGSKAMGNYASKQEFTGAGKEVSFVKFDPLPEEDAARSKKLALLHRYLDETFSPEDAQDHMVIVLSTPSESFSHPEHLYEMDEPYPSAMHQDLKRDIEYSPLKSSNSSMQDGLPLFEKYQFLSPGIFMGLTVSLFLIVILYVGVSAIAGLEVSYMAFSKEMGPAAQNKGKQQ</sequence>
<evidence type="ECO:0000256" key="2">
    <source>
        <dbReference type="ARBA" id="ARBA00008203"/>
    </source>
</evidence>
<dbReference type="PANTHER" id="PTHR28285">
    <property type="entry name" value="PROTEIN BIG1"/>
    <property type="match status" value="1"/>
</dbReference>
<reference evidence="13 14" key="1">
    <citation type="journal article" date="2020" name="Microbiol. Resour. Announc.">
        <title>Draft Genome Sequence of a Cladosporium Species Isolated from the Mesophotic Ascidian Didemnum maculosum.</title>
        <authorList>
            <person name="Gioti A."/>
            <person name="Siaperas R."/>
            <person name="Nikolaivits E."/>
            <person name="Le Goff G."/>
            <person name="Ouazzani J."/>
            <person name="Kotoulas G."/>
            <person name="Topakas E."/>
        </authorList>
    </citation>
    <scope>NUCLEOTIDE SEQUENCE [LARGE SCALE GENOMIC DNA]</scope>
    <source>
        <strain evidence="13 14">TM138-S3</strain>
    </source>
</reference>
<evidence type="ECO:0000256" key="6">
    <source>
        <dbReference type="ARBA" id="ARBA00022824"/>
    </source>
</evidence>
<keyword evidence="6" id="KW-0256">Endoplasmic reticulum</keyword>
<protein>
    <recommendedName>
        <fullName evidence="3">Protein BIG1</fullName>
    </recommendedName>
</protein>
<dbReference type="PANTHER" id="PTHR28285:SF1">
    <property type="entry name" value="PROTEIN BIG1"/>
    <property type="match status" value="1"/>
</dbReference>
<evidence type="ECO:0000313" key="14">
    <source>
        <dbReference type="Proteomes" id="UP000803884"/>
    </source>
</evidence>
<feature type="signal peptide" evidence="11">
    <location>
        <begin position="1"/>
        <end position="18"/>
    </location>
</feature>
<gene>
    <name evidence="13" type="ORF">WHR41_02964</name>
</gene>
<comment type="caution">
    <text evidence="13">The sequence shown here is derived from an EMBL/GenBank/DDBJ whole genome shotgun (WGS) entry which is preliminary data.</text>
</comment>
<dbReference type="GO" id="GO:0009272">
    <property type="term" value="P:fungal-type cell wall biogenesis"/>
    <property type="evidence" value="ECO:0007669"/>
    <property type="project" value="TreeGrafter"/>
</dbReference>
<dbReference type="Pfam" id="PF20520">
    <property type="entry name" value="Ac45-VOA1_TM"/>
    <property type="match status" value="1"/>
</dbReference>
<evidence type="ECO:0000256" key="9">
    <source>
        <dbReference type="ARBA" id="ARBA00023316"/>
    </source>
</evidence>
<dbReference type="InterPro" id="IPR046756">
    <property type="entry name" value="VAS1/VOA1_TM"/>
</dbReference>
<evidence type="ECO:0000256" key="10">
    <source>
        <dbReference type="SAM" id="Phobius"/>
    </source>
</evidence>
<keyword evidence="14" id="KW-1185">Reference proteome</keyword>
<evidence type="ECO:0000256" key="4">
    <source>
        <dbReference type="ARBA" id="ARBA00022692"/>
    </source>
</evidence>
<feature type="domain" description="V-type proton ATPase subunit S1/VOA1 transmembrane" evidence="12">
    <location>
        <begin position="244"/>
        <end position="283"/>
    </location>
</feature>
<dbReference type="InterPro" id="IPR037654">
    <property type="entry name" value="Big1"/>
</dbReference>
<organism evidence="13 14">
    <name type="scientific">Cladosporium halotolerans</name>
    <dbReference type="NCBI Taxonomy" id="1052096"/>
    <lineage>
        <taxon>Eukaryota</taxon>
        <taxon>Fungi</taxon>
        <taxon>Dikarya</taxon>
        <taxon>Ascomycota</taxon>
        <taxon>Pezizomycotina</taxon>
        <taxon>Dothideomycetes</taxon>
        <taxon>Dothideomycetidae</taxon>
        <taxon>Cladosporiales</taxon>
        <taxon>Cladosporiaceae</taxon>
        <taxon>Cladosporium</taxon>
    </lineage>
</organism>
<comment type="similarity">
    <text evidence="2">Belongs to the BIG1 family.</text>
</comment>
<dbReference type="GO" id="GO:0006078">
    <property type="term" value="P:(1-&gt;6)-beta-D-glucan biosynthetic process"/>
    <property type="evidence" value="ECO:0007669"/>
    <property type="project" value="TreeGrafter"/>
</dbReference>
<keyword evidence="4 10" id="KW-0812">Transmembrane</keyword>
<keyword evidence="8 10" id="KW-0472">Membrane</keyword>
<dbReference type="GO" id="GO:0005789">
    <property type="term" value="C:endoplasmic reticulum membrane"/>
    <property type="evidence" value="ECO:0007669"/>
    <property type="project" value="UniProtKB-SubCell"/>
</dbReference>
<feature type="chain" id="PRO_5044318980" description="Protein BIG1" evidence="11">
    <location>
        <begin position="19"/>
        <end position="296"/>
    </location>
</feature>
<name>A0AB34KTX3_9PEZI</name>
<evidence type="ECO:0000256" key="7">
    <source>
        <dbReference type="ARBA" id="ARBA00022989"/>
    </source>
</evidence>